<keyword evidence="7" id="KW-1185">Reference proteome</keyword>
<dbReference type="InterPro" id="IPR036383">
    <property type="entry name" value="TSP1_rpt_sf"/>
</dbReference>
<keyword evidence="4" id="KW-0677">Repeat</keyword>
<dbReference type="InterPro" id="IPR000884">
    <property type="entry name" value="TSP1_rpt"/>
</dbReference>
<keyword evidence="2" id="KW-0964">Secreted</keyword>
<reference evidence="6" key="1">
    <citation type="submission" date="2021-02" db="EMBL/GenBank/DDBJ databases">
        <authorList>
            <person name="Dougan E. K."/>
            <person name="Rhodes N."/>
            <person name="Thang M."/>
            <person name="Chan C."/>
        </authorList>
    </citation>
    <scope>NUCLEOTIDE SEQUENCE</scope>
</reference>
<comment type="subcellular location">
    <subcellularLocation>
        <location evidence="1">Secreted</location>
    </subcellularLocation>
</comment>
<sequence>MSPNPAWSEWGACTQCGNQRFRHRNIARVPNHCGKPCDAKAAKELGECESHCDKKYYCVWSDWERMGSCSRTCGSGTRMRQRQLTLEPDKPYEDRLFFETTVDSSCSGSQIVTETCELPGCEACIPEDCIFNEWSEWSSPTCTQLCERHRTVNQESSCGGKLCQGPLLETKRCPHHCNQPVDCLFGDWSDWRGECLGAQDQRPGDRATDFDG</sequence>
<dbReference type="EMBL" id="CAJNDS010000419">
    <property type="protein sequence ID" value="CAE7204135.1"/>
    <property type="molecule type" value="Genomic_DNA"/>
</dbReference>
<evidence type="ECO:0000256" key="1">
    <source>
        <dbReference type="ARBA" id="ARBA00004613"/>
    </source>
</evidence>
<evidence type="ECO:0000313" key="6">
    <source>
        <dbReference type="EMBL" id="CAE7204135.1"/>
    </source>
</evidence>
<keyword evidence="3" id="KW-0732">Signal</keyword>
<dbReference type="AlphaFoldDB" id="A0A812JIZ5"/>
<dbReference type="InterPro" id="IPR052065">
    <property type="entry name" value="Compl_asym_regulator"/>
</dbReference>
<gene>
    <name evidence="6" type="primary">SPON1</name>
    <name evidence="6" type="ORF">SNAT2548_LOCUS6325</name>
</gene>
<dbReference type="SUPFAM" id="SSF82895">
    <property type="entry name" value="TSP-1 type 1 repeat"/>
    <property type="match status" value="2"/>
</dbReference>
<accession>A0A812JIZ5</accession>
<proteinExistence type="predicted"/>
<evidence type="ECO:0000313" key="7">
    <source>
        <dbReference type="Proteomes" id="UP000604046"/>
    </source>
</evidence>
<organism evidence="6 7">
    <name type="scientific">Symbiodinium natans</name>
    <dbReference type="NCBI Taxonomy" id="878477"/>
    <lineage>
        <taxon>Eukaryota</taxon>
        <taxon>Sar</taxon>
        <taxon>Alveolata</taxon>
        <taxon>Dinophyceae</taxon>
        <taxon>Suessiales</taxon>
        <taxon>Symbiodiniaceae</taxon>
        <taxon>Symbiodinium</taxon>
    </lineage>
</organism>
<evidence type="ECO:0000256" key="4">
    <source>
        <dbReference type="ARBA" id="ARBA00022737"/>
    </source>
</evidence>
<dbReference type="Proteomes" id="UP000604046">
    <property type="component" value="Unassembled WGS sequence"/>
</dbReference>
<dbReference type="PANTHER" id="PTHR22906:SF43">
    <property type="entry name" value="PROPERDIN"/>
    <property type="match status" value="1"/>
</dbReference>
<dbReference type="SMART" id="SM00209">
    <property type="entry name" value="TSP1"/>
    <property type="match status" value="3"/>
</dbReference>
<keyword evidence="5" id="KW-1015">Disulfide bond</keyword>
<dbReference type="Gene3D" id="2.20.100.10">
    <property type="entry name" value="Thrombospondin type-1 (TSP1) repeat"/>
    <property type="match status" value="2"/>
</dbReference>
<evidence type="ECO:0000256" key="2">
    <source>
        <dbReference type="ARBA" id="ARBA00022525"/>
    </source>
</evidence>
<protein>
    <submittedName>
        <fullName evidence="6">SPON1 protein</fullName>
    </submittedName>
</protein>
<comment type="caution">
    <text evidence="6">The sequence shown here is derived from an EMBL/GenBank/DDBJ whole genome shotgun (WGS) entry which is preliminary data.</text>
</comment>
<dbReference type="Pfam" id="PF00090">
    <property type="entry name" value="TSP_1"/>
    <property type="match status" value="3"/>
</dbReference>
<dbReference type="OrthoDB" id="446173at2759"/>
<evidence type="ECO:0000256" key="5">
    <source>
        <dbReference type="ARBA" id="ARBA00023157"/>
    </source>
</evidence>
<evidence type="ECO:0000256" key="3">
    <source>
        <dbReference type="ARBA" id="ARBA00022729"/>
    </source>
</evidence>
<dbReference type="PROSITE" id="PS50092">
    <property type="entry name" value="TSP1"/>
    <property type="match status" value="3"/>
</dbReference>
<dbReference type="PANTHER" id="PTHR22906">
    <property type="entry name" value="PROPERDIN"/>
    <property type="match status" value="1"/>
</dbReference>
<name>A0A812JIZ5_9DINO</name>